<evidence type="ECO:0000256" key="1">
    <source>
        <dbReference type="SAM" id="MobiDB-lite"/>
    </source>
</evidence>
<evidence type="ECO:0000313" key="3">
    <source>
        <dbReference type="Proteomes" id="UP000610746"/>
    </source>
</evidence>
<dbReference type="RefSeq" id="WP_173780624.1">
    <property type="nucleotide sequence ID" value="NZ_JABSNO010000044.1"/>
</dbReference>
<name>A0A8J8GD75_9FLAO</name>
<dbReference type="InterPro" id="IPR035958">
    <property type="entry name" value="SecB-like_sf"/>
</dbReference>
<reference evidence="2" key="1">
    <citation type="submission" date="2020-05" db="EMBL/GenBank/DDBJ databases">
        <title>Genomic Encyclopedia of Type Strains, Phase IV (KMG-V): Genome sequencing to study the core and pangenomes of soil and plant-associated prokaryotes.</title>
        <authorList>
            <person name="Whitman W."/>
        </authorList>
    </citation>
    <scope>NUCLEOTIDE SEQUENCE</scope>
    <source>
        <strain evidence="2">16F</strain>
    </source>
</reference>
<sequence>MKPLLSPLILLDFSILNSNFQFIPPEDNSEIGSELFSDYEIDLDFAIFTEDETKIFVKVAINQIENPAVGYSILAEGVAFFKLDETEKISDEDKVSLLQFSGFSITLNSLRGFITALTSIAPLGKYILPSIDVNDAFRQKSAKPDAKSDKEKLKQSNEKKTKKIAKP</sequence>
<dbReference type="EMBL" id="JABSNO010000044">
    <property type="protein sequence ID" value="NRS94094.1"/>
    <property type="molecule type" value="Genomic_DNA"/>
</dbReference>
<evidence type="ECO:0000313" key="2">
    <source>
        <dbReference type="EMBL" id="NRS94094.1"/>
    </source>
</evidence>
<gene>
    <name evidence="2" type="ORF">HNQ03_003194</name>
</gene>
<accession>A0A8J8GD75</accession>
<evidence type="ECO:0008006" key="4">
    <source>
        <dbReference type="Google" id="ProtNLM"/>
    </source>
</evidence>
<dbReference type="Gene3D" id="3.10.420.10">
    <property type="entry name" value="SecB-like"/>
    <property type="match status" value="1"/>
</dbReference>
<feature type="compositionally biased region" description="Basic and acidic residues" evidence="1">
    <location>
        <begin position="139"/>
        <end position="159"/>
    </location>
</feature>
<feature type="region of interest" description="Disordered" evidence="1">
    <location>
        <begin position="139"/>
        <end position="167"/>
    </location>
</feature>
<dbReference type="Proteomes" id="UP000610746">
    <property type="component" value="Unassembled WGS sequence"/>
</dbReference>
<dbReference type="SUPFAM" id="SSF54611">
    <property type="entry name" value="SecB-like"/>
    <property type="match status" value="1"/>
</dbReference>
<proteinExistence type="predicted"/>
<organism evidence="2 3">
    <name type="scientific">Frigoriflavimonas asaccharolytica</name>
    <dbReference type="NCBI Taxonomy" id="2735899"/>
    <lineage>
        <taxon>Bacteria</taxon>
        <taxon>Pseudomonadati</taxon>
        <taxon>Bacteroidota</taxon>
        <taxon>Flavobacteriia</taxon>
        <taxon>Flavobacteriales</taxon>
        <taxon>Weeksellaceae</taxon>
        <taxon>Frigoriflavimonas</taxon>
    </lineage>
</organism>
<protein>
    <recommendedName>
        <fullName evidence="4">Preprotein translocase subunit SecB</fullName>
    </recommendedName>
</protein>
<dbReference type="AlphaFoldDB" id="A0A8J8GD75"/>
<keyword evidence="3" id="KW-1185">Reference proteome</keyword>
<comment type="caution">
    <text evidence="2">The sequence shown here is derived from an EMBL/GenBank/DDBJ whole genome shotgun (WGS) entry which is preliminary data.</text>
</comment>